<evidence type="ECO:0000256" key="1">
    <source>
        <dbReference type="ARBA" id="ARBA00004141"/>
    </source>
</evidence>
<organism evidence="8 9">
    <name type="scientific">Helobdella robusta</name>
    <name type="common">Californian leech</name>
    <dbReference type="NCBI Taxonomy" id="6412"/>
    <lineage>
        <taxon>Eukaryota</taxon>
        <taxon>Metazoa</taxon>
        <taxon>Spiralia</taxon>
        <taxon>Lophotrochozoa</taxon>
        <taxon>Annelida</taxon>
        <taxon>Clitellata</taxon>
        <taxon>Hirudinea</taxon>
        <taxon>Rhynchobdellida</taxon>
        <taxon>Glossiphoniidae</taxon>
        <taxon>Helobdella</taxon>
    </lineage>
</organism>
<sequence>MKLLTFLMMLTLLLIYSLIGGVIFKNIETPNEDFVKKSANSTFARLLENNDCLTPNDIADFQDITTDMLENGLLLKSDSNSTARPSAFFRETFDVRSAILVASSIVTGIGIKHAYPVTTGGRIFCIVFSFCISYYSYIVLYSVGFLVDRLLEVFFKKLNKRLTKRSVNVFIHFRQTVLLTFGIIFLVLIPAGIICSVENWPYDQTLYFCFLYAISLGFADYIPGEDPNFQRSEGFIKWYRLAIAFWSLITFLYLSLIIYQFNGLFGRFIWENMEKIVDDRIERVKYIRDNNVYREVLKKHREKYLKKFQKNSQTEAAMRRVGWMDDQKKIQTGAIQSDVGNVVSDTNPTYPIPDKIQPPDYQQPVSNVILYDPNFGHGRISSGEVSVIKF</sequence>
<dbReference type="PANTHER" id="PTHR11003:SF334">
    <property type="entry name" value="FI03418P"/>
    <property type="match status" value="1"/>
</dbReference>
<evidence type="ECO:0000313" key="7">
    <source>
        <dbReference type="EMBL" id="ESO11135.1"/>
    </source>
</evidence>
<reference evidence="7 9" key="2">
    <citation type="journal article" date="2013" name="Nature">
        <title>Insights into bilaterian evolution from three spiralian genomes.</title>
        <authorList>
            <person name="Simakov O."/>
            <person name="Marletaz F."/>
            <person name="Cho S.J."/>
            <person name="Edsinger-Gonzales E."/>
            <person name="Havlak P."/>
            <person name="Hellsten U."/>
            <person name="Kuo D.H."/>
            <person name="Larsson T."/>
            <person name="Lv J."/>
            <person name="Arendt D."/>
            <person name="Savage R."/>
            <person name="Osoegawa K."/>
            <person name="de Jong P."/>
            <person name="Grimwood J."/>
            <person name="Chapman J.A."/>
            <person name="Shapiro H."/>
            <person name="Aerts A."/>
            <person name="Otillar R.P."/>
            <person name="Terry A.Y."/>
            <person name="Boore J.L."/>
            <person name="Grigoriev I.V."/>
            <person name="Lindberg D.R."/>
            <person name="Seaver E.C."/>
            <person name="Weisblat D.A."/>
            <person name="Putnam N.H."/>
            <person name="Rokhsar D.S."/>
        </authorList>
    </citation>
    <scope>NUCLEOTIDE SEQUENCE</scope>
</reference>
<evidence type="ECO:0000313" key="9">
    <source>
        <dbReference type="Proteomes" id="UP000015101"/>
    </source>
</evidence>
<name>T1FWK0_HELRO</name>
<evidence type="ECO:0008006" key="10">
    <source>
        <dbReference type="Google" id="ProtNLM"/>
    </source>
</evidence>
<evidence type="ECO:0000256" key="5">
    <source>
        <dbReference type="SAM" id="Phobius"/>
    </source>
</evidence>
<feature type="transmembrane region" description="Helical" evidence="5">
    <location>
        <begin position="205"/>
        <end position="222"/>
    </location>
</feature>
<dbReference type="AlphaFoldDB" id="T1FWK0"/>
<dbReference type="PRINTS" id="PR01333">
    <property type="entry name" value="2POREKCHANEL"/>
</dbReference>
<comment type="subcellular location">
    <subcellularLocation>
        <location evidence="1">Membrane</location>
        <topology evidence="1">Multi-pass membrane protein</topology>
    </subcellularLocation>
</comment>
<dbReference type="eggNOG" id="KOG1418">
    <property type="taxonomic scope" value="Eukaryota"/>
</dbReference>
<keyword evidence="3 5" id="KW-1133">Transmembrane helix</keyword>
<feature type="transmembrane region" description="Helical" evidence="5">
    <location>
        <begin position="134"/>
        <end position="155"/>
    </location>
</feature>
<dbReference type="KEGG" id="hro:HELRODRAFT_194911"/>
<dbReference type="GO" id="GO:0015271">
    <property type="term" value="F:outward rectifier potassium channel activity"/>
    <property type="evidence" value="ECO:0000318"/>
    <property type="project" value="GO_Central"/>
</dbReference>
<keyword evidence="6" id="KW-0732">Signal</keyword>
<dbReference type="InParanoid" id="T1FWK0"/>
<feature type="chain" id="PRO_5010981087" description="Potassium channel domain-containing protein" evidence="6">
    <location>
        <begin position="25"/>
        <end position="390"/>
    </location>
</feature>
<feature type="transmembrane region" description="Helical" evidence="5">
    <location>
        <begin position="243"/>
        <end position="261"/>
    </location>
</feature>
<protein>
    <recommendedName>
        <fullName evidence="10">Potassium channel domain-containing protein</fullName>
    </recommendedName>
</protein>
<evidence type="ECO:0000256" key="6">
    <source>
        <dbReference type="SAM" id="SignalP"/>
    </source>
</evidence>
<reference evidence="8" key="3">
    <citation type="submission" date="2015-06" db="UniProtKB">
        <authorList>
            <consortium name="EnsemblMetazoa"/>
        </authorList>
    </citation>
    <scope>IDENTIFICATION</scope>
</reference>
<dbReference type="PANTHER" id="PTHR11003">
    <property type="entry name" value="POTASSIUM CHANNEL, SUBFAMILY K"/>
    <property type="match status" value="1"/>
</dbReference>
<dbReference type="GO" id="GO:0022841">
    <property type="term" value="F:potassium ion leak channel activity"/>
    <property type="evidence" value="ECO:0000318"/>
    <property type="project" value="GO_Central"/>
</dbReference>
<dbReference type="RefSeq" id="XP_009010798.1">
    <property type="nucleotide sequence ID" value="XM_009012550.1"/>
</dbReference>
<keyword evidence="2 5" id="KW-0812">Transmembrane</keyword>
<dbReference type="GeneID" id="20213195"/>
<feature type="signal peptide" evidence="6">
    <location>
        <begin position="1"/>
        <end position="24"/>
    </location>
</feature>
<proteinExistence type="predicted"/>
<reference evidence="9" key="1">
    <citation type="submission" date="2012-12" db="EMBL/GenBank/DDBJ databases">
        <authorList>
            <person name="Hellsten U."/>
            <person name="Grimwood J."/>
            <person name="Chapman J.A."/>
            <person name="Shapiro H."/>
            <person name="Aerts A."/>
            <person name="Otillar R.P."/>
            <person name="Terry A.Y."/>
            <person name="Boore J.L."/>
            <person name="Simakov O."/>
            <person name="Marletaz F."/>
            <person name="Cho S.-J."/>
            <person name="Edsinger-Gonzales E."/>
            <person name="Havlak P."/>
            <person name="Kuo D.-H."/>
            <person name="Larsson T."/>
            <person name="Lv J."/>
            <person name="Arendt D."/>
            <person name="Savage R."/>
            <person name="Osoegawa K."/>
            <person name="de Jong P."/>
            <person name="Lindberg D.R."/>
            <person name="Seaver E.C."/>
            <person name="Weisblat D.A."/>
            <person name="Putnam N.H."/>
            <person name="Grigoriev I.V."/>
            <person name="Rokhsar D.S."/>
        </authorList>
    </citation>
    <scope>NUCLEOTIDE SEQUENCE</scope>
</reference>
<dbReference type="InterPro" id="IPR003280">
    <property type="entry name" value="2pore_dom_K_chnl"/>
</dbReference>
<dbReference type="SUPFAM" id="SSF81324">
    <property type="entry name" value="Voltage-gated potassium channels"/>
    <property type="match status" value="1"/>
</dbReference>
<dbReference type="STRING" id="6412.T1FWK0"/>
<dbReference type="GO" id="GO:0005886">
    <property type="term" value="C:plasma membrane"/>
    <property type="evidence" value="ECO:0000318"/>
    <property type="project" value="GO_Central"/>
</dbReference>
<dbReference type="EMBL" id="AMQM01008824">
    <property type="status" value="NOT_ANNOTATED_CDS"/>
    <property type="molecule type" value="Genomic_DNA"/>
</dbReference>
<gene>
    <name evidence="8" type="primary">20213195</name>
    <name evidence="7" type="ORF">HELRODRAFT_194911</name>
</gene>
<evidence type="ECO:0000256" key="4">
    <source>
        <dbReference type="ARBA" id="ARBA00023136"/>
    </source>
</evidence>
<dbReference type="CTD" id="20213195"/>
<dbReference type="EMBL" id="KB095853">
    <property type="protein sequence ID" value="ESO11135.1"/>
    <property type="molecule type" value="Genomic_DNA"/>
</dbReference>
<dbReference type="EnsemblMetazoa" id="HelroT194911">
    <property type="protein sequence ID" value="HelroP194911"/>
    <property type="gene ID" value="HelroG194911"/>
</dbReference>
<dbReference type="Gene3D" id="1.10.287.70">
    <property type="match status" value="1"/>
</dbReference>
<evidence type="ECO:0000256" key="2">
    <source>
        <dbReference type="ARBA" id="ARBA00022692"/>
    </source>
</evidence>
<dbReference type="FunFam" id="1.10.287.70:FF:000479">
    <property type="entry name" value="Uncharacterized protein"/>
    <property type="match status" value="1"/>
</dbReference>
<evidence type="ECO:0000313" key="8">
    <source>
        <dbReference type="EnsemblMetazoa" id="HelroP194911"/>
    </source>
</evidence>
<keyword evidence="9" id="KW-1185">Reference proteome</keyword>
<dbReference type="OrthoDB" id="297496at2759"/>
<keyword evidence="4 5" id="KW-0472">Membrane</keyword>
<accession>T1FWK0</accession>
<evidence type="ECO:0000256" key="3">
    <source>
        <dbReference type="ARBA" id="ARBA00022989"/>
    </source>
</evidence>
<dbReference type="HOGENOM" id="CLU_708397_0_0_1"/>
<dbReference type="GO" id="GO:0071805">
    <property type="term" value="P:potassium ion transmembrane transport"/>
    <property type="evidence" value="ECO:0000318"/>
    <property type="project" value="GO_Central"/>
</dbReference>
<dbReference type="Proteomes" id="UP000015101">
    <property type="component" value="Unassembled WGS sequence"/>
</dbReference>
<feature type="transmembrane region" description="Helical" evidence="5">
    <location>
        <begin position="176"/>
        <end position="193"/>
    </location>
</feature>